<accession>A0ABN9QJY7</accession>
<evidence type="ECO:0000256" key="1">
    <source>
        <dbReference type="SAM" id="MobiDB-lite"/>
    </source>
</evidence>
<dbReference type="Proteomes" id="UP001189429">
    <property type="component" value="Unassembled WGS sequence"/>
</dbReference>
<name>A0ABN9QJY7_9DINO</name>
<evidence type="ECO:0000313" key="3">
    <source>
        <dbReference type="Proteomes" id="UP001189429"/>
    </source>
</evidence>
<dbReference type="Gene3D" id="1.25.40.10">
    <property type="entry name" value="Tetratricopeptide repeat domain"/>
    <property type="match status" value="1"/>
</dbReference>
<evidence type="ECO:0008006" key="4">
    <source>
        <dbReference type="Google" id="ProtNLM"/>
    </source>
</evidence>
<reference evidence="2" key="1">
    <citation type="submission" date="2023-10" db="EMBL/GenBank/DDBJ databases">
        <authorList>
            <person name="Chen Y."/>
            <person name="Shah S."/>
            <person name="Dougan E. K."/>
            <person name="Thang M."/>
            <person name="Chan C."/>
        </authorList>
    </citation>
    <scope>NUCLEOTIDE SEQUENCE [LARGE SCALE GENOMIC DNA]</scope>
</reference>
<dbReference type="PROSITE" id="PS51257">
    <property type="entry name" value="PROKAR_LIPOPROTEIN"/>
    <property type="match status" value="1"/>
</dbReference>
<dbReference type="EMBL" id="CAUYUJ010003692">
    <property type="protein sequence ID" value="CAK0806373.1"/>
    <property type="molecule type" value="Genomic_DNA"/>
</dbReference>
<evidence type="ECO:0000313" key="2">
    <source>
        <dbReference type="EMBL" id="CAK0806373.1"/>
    </source>
</evidence>
<feature type="compositionally biased region" description="Basic and acidic residues" evidence="1">
    <location>
        <begin position="93"/>
        <end position="102"/>
    </location>
</feature>
<dbReference type="InterPro" id="IPR011990">
    <property type="entry name" value="TPR-like_helical_dom_sf"/>
</dbReference>
<feature type="compositionally biased region" description="Basic and acidic residues" evidence="1">
    <location>
        <begin position="130"/>
        <end position="144"/>
    </location>
</feature>
<organism evidence="2 3">
    <name type="scientific">Prorocentrum cordatum</name>
    <dbReference type="NCBI Taxonomy" id="2364126"/>
    <lineage>
        <taxon>Eukaryota</taxon>
        <taxon>Sar</taxon>
        <taxon>Alveolata</taxon>
        <taxon>Dinophyceae</taxon>
        <taxon>Prorocentrales</taxon>
        <taxon>Prorocentraceae</taxon>
        <taxon>Prorocentrum</taxon>
    </lineage>
</organism>
<protein>
    <recommendedName>
        <fullName evidence="4">RNA helicase</fullName>
    </recommendedName>
</protein>
<feature type="region of interest" description="Disordered" evidence="1">
    <location>
        <begin position="56"/>
        <end position="144"/>
    </location>
</feature>
<proteinExistence type="predicted"/>
<keyword evidence="3" id="KW-1185">Reference proteome</keyword>
<sequence>MREANLEPDSISYTVGISACGKRAAMAVGELGSGAADEPWQRALALLSEMREAKLEPNVMREGRPLAAGARATQRDAGGDYNSGLRRAKGVRRSRDAPERPPRAPRRFQTAPENPYVAPRRPQAAPLPLRDARDGGRTSQEKPN</sequence>
<comment type="caution">
    <text evidence="2">The sequence shown here is derived from an EMBL/GenBank/DDBJ whole genome shotgun (WGS) entry which is preliminary data.</text>
</comment>
<gene>
    <name evidence="2" type="ORF">PCOR1329_LOCUS12611</name>
</gene>
<feature type="compositionally biased region" description="Low complexity" evidence="1">
    <location>
        <begin position="118"/>
        <end position="129"/>
    </location>
</feature>